<evidence type="ECO:0000313" key="1">
    <source>
        <dbReference type="EMBL" id="QGY46925.1"/>
    </source>
</evidence>
<organism evidence="1 2">
    <name type="scientific">Maribellus comscasis</name>
    <dbReference type="NCBI Taxonomy" id="2681766"/>
    <lineage>
        <taxon>Bacteria</taxon>
        <taxon>Pseudomonadati</taxon>
        <taxon>Bacteroidota</taxon>
        <taxon>Bacteroidia</taxon>
        <taxon>Marinilabiliales</taxon>
        <taxon>Prolixibacteraceae</taxon>
        <taxon>Maribellus</taxon>
    </lineage>
</organism>
<dbReference type="RefSeq" id="WP_158870289.1">
    <property type="nucleotide sequence ID" value="NZ_CP046401.1"/>
</dbReference>
<dbReference type="InterPro" id="IPR019619">
    <property type="entry name" value="DUF2490"/>
</dbReference>
<dbReference type="EMBL" id="CP046401">
    <property type="protein sequence ID" value="QGY46925.1"/>
    <property type="molecule type" value="Genomic_DNA"/>
</dbReference>
<protein>
    <submittedName>
        <fullName evidence="1">DUF2490 domain-containing protein</fullName>
    </submittedName>
</protein>
<dbReference type="Pfam" id="PF10677">
    <property type="entry name" value="DUF2490"/>
    <property type="match status" value="1"/>
</dbReference>
<proteinExistence type="predicted"/>
<keyword evidence="2" id="KW-1185">Reference proteome</keyword>
<sequence>MPKYFFVFIAVFLSVSSFSQEERKTQLWNYNKVSVYLSPKTSLEVVEKIHYTTQTNSVDVKFGDLWLTRKCNNWFEYAGGFRMNYVRKNNSWLEERRTMLLTELSKDIKKFDFSLSGRFEYRWFKEANEHFRFRQKLNINFPPVSKWGLNFFTSEESFIKMNSEKTHLARVYAGINTINKGHFEMKIYYSLEKIKSFDYWNTTDIIGMNMNIRL</sequence>
<accession>A0A6I6JUX4</accession>
<dbReference type="Proteomes" id="UP000428260">
    <property type="component" value="Chromosome"/>
</dbReference>
<reference evidence="1 2" key="1">
    <citation type="submission" date="2019-11" db="EMBL/GenBank/DDBJ databases">
        <authorList>
            <person name="Zheng R.K."/>
            <person name="Sun C.M."/>
        </authorList>
    </citation>
    <scope>NUCLEOTIDE SEQUENCE [LARGE SCALE GENOMIC DNA]</scope>
    <source>
        <strain evidence="1 2">WC007</strain>
    </source>
</reference>
<name>A0A6I6JUX4_9BACT</name>
<evidence type="ECO:0000313" key="2">
    <source>
        <dbReference type="Proteomes" id="UP000428260"/>
    </source>
</evidence>
<dbReference type="KEGG" id="mcos:GM418_25675"/>
<gene>
    <name evidence="1" type="ORF">GM418_25675</name>
</gene>
<dbReference type="AlphaFoldDB" id="A0A6I6JUX4"/>